<dbReference type="Proteomes" id="UP000198697">
    <property type="component" value="Unassembled WGS sequence"/>
</dbReference>
<organism evidence="1 2">
    <name type="scientific">Hymenobacter actinosclerus</name>
    <dbReference type="NCBI Taxonomy" id="82805"/>
    <lineage>
        <taxon>Bacteria</taxon>
        <taxon>Pseudomonadati</taxon>
        <taxon>Bacteroidota</taxon>
        <taxon>Cytophagia</taxon>
        <taxon>Cytophagales</taxon>
        <taxon>Hymenobacteraceae</taxon>
        <taxon>Hymenobacter</taxon>
    </lineage>
</organism>
<protein>
    <submittedName>
        <fullName evidence="1">Uncharacterized protein</fullName>
    </submittedName>
</protein>
<sequence>MYIGLEFSPRFKHLNNFIVLASTQKEIEEFGVIYAFLMDYVMDQSKKSDVKRYYSENSGMNAVLVNLKPENLGKPPFKYRAICFVMQGMNFCK</sequence>
<reference evidence="2" key="1">
    <citation type="submission" date="2016-10" db="EMBL/GenBank/DDBJ databases">
        <authorList>
            <person name="Varghese N."/>
            <person name="Submissions S."/>
        </authorList>
    </citation>
    <scope>NUCLEOTIDE SEQUENCE [LARGE SCALE GENOMIC DNA]</scope>
    <source>
        <strain evidence="2">DSM 15310</strain>
    </source>
</reference>
<evidence type="ECO:0000313" key="2">
    <source>
        <dbReference type="Proteomes" id="UP000198697"/>
    </source>
</evidence>
<accession>A0A1I0INH7</accession>
<gene>
    <name evidence="1" type="ORF">SAMN04487998_3372</name>
</gene>
<keyword evidence="2" id="KW-1185">Reference proteome</keyword>
<proteinExistence type="predicted"/>
<evidence type="ECO:0000313" key="1">
    <source>
        <dbReference type="EMBL" id="SET97886.1"/>
    </source>
</evidence>
<name>A0A1I0INH7_9BACT</name>
<dbReference type="AlphaFoldDB" id="A0A1I0INH7"/>
<dbReference type="EMBL" id="FOHS01000005">
    <property type="protein sequence ID" value="SET97886.1"/>
    <property type="molecule type" value="Genomic_DNA"/>
</dbReference>